<dbReference type="Gene3D" id="3.30.200.20">
    <property type="entry name" value="Phosphorylase Kinase, domain 1"/>
    <property type="match status" value="1"/>
</dbReference>
<reference evidence="1" key="2">
    <citation type="submission" date="2022-07" db="EMBL/GenBank/DDBJ databases">
        <authorList>
            <person name="Goncalves M.F.M."/>
            <person name="Hilario S."/>
            <person name="Van De Peer Y."/>
            <person name="Esteves A.C."/>
            <person name="Alves A."/>
        </authorList>
    </citation>
    <scope>NUCLEOTIDE SEQUENCE</scope>
    <source>
        <strain evidence="1">MUM 19.33</strain>
    </source>
</reference>
<dbReference type="RefSeq" id="XP_051359504.1">
    <property type="nucleotide sequence ID" value="XM_051509513.1"/>
</dbReference>
<accession>A0A9P9XVL3</accession>
<comment type="caution">
    <text evidence="1">The sequence shown here is derived from an EMBL/GenBank/DDBJ whole genome shotgun (WGS) entry which is preliminary data.</text>
</comment>
<dbReference type="OrthoDB" id="5979581at2759"/>
<proteinExistence type="predicted"/>
<dbReference type="SUPFAM" id="SSF56112">
    <property type="entry name" value="Protein kinase-like (PK-like)"/>
    <property type="match status" value="1"/>
</dbReference>
<dbReference type="GeneID" id="75829422"/>
<sequence length="84" mass="9305">MQHGIPRSYWTSLNTTAPSASTGCLVLEPMGPSVNIMVEELPQFKPRKRGMKIHYPPQMAKSTLKQSLQALAFLHNNGIAHGDF</sequence>
<dbReference type="Gene3D" id="1.10.510.10">
    <property type="entry name" value="Transferase(Phosphotransferase) domain 1"/>
    <property type="match status" value="1"/>
</dbReference>
<dbReference type="AlphaFoldDB" id="A0A9P9XVL3"/>
<gene>
    <name evidence="1" type="ORF">J7T54_002916</name>
</gene>
<dbReference type="InterPro" id="IPR011009">
    <property type="entry name" value="Kinase-like_dom_sf"/>
</dbReference>
<dbReference type="EMBL" id="JAGIXG020000063">
    <property type="protein sequence ID" value="KAI6778648.1"/>
    <property type="molecule type" value="Genomic_DNA"/>
</dbReference>
<dbReference type="Proteomes" id="UP001055219">
    <property type="component" value="Unassembled WGS sequence"/>
</dbReference>
<dbReference type="PROSITE" id="PS51257">
    <property type="entry name" value="PROKAR_LIPOPROTEIN"/>
    <property type="match status" value="1"/>
</dbReference>
<evidence type="ECO:0000313" key="1">
    <source>
        <dbReference type="EMBL" id="KAI6778648.1"/>
    </source>
</evidence>
<evidence type="ECO:0008006" key="3">
    <source>
        <dbReference type="Google" id="ProtNLM"/>
    </source>
</evidence>
<evidence type="ECO:0000313" key="2">
    <source>
        <dbReference type="Proteomes" id="UP001055219"/>
    </source>
</evidence>
<name>A0A9P9XVL3_9HYPO</name>
<reference evidence="1" key="1">
    <citation type="journal article" date="2021" name="J Fungi (Basel)">
        <title>Genomic and Metabolomic Analyses of the Marine Fungus Emericellopsis cladophorae: Insights into Saltwater Adaptability Mechanisms and Its Biosynthetic Potential.</title>
        <authorList>
            <person name="Goncalves M.F.M."/>
            <person name="Hilario S."/>
            <person name="Van de Peer Y."/>
            <person name="Esteves A.C."/>
            <person name="Alves A."/>
        </authorList>
    </citation>
    <scope>NUCLEOTIDE SEQUENCE</scope>
    <source>
        <strain evidence="1">MUM 19.33</strain>
    </source>
</reference>
<protein>
    <recommendedName>
        <fullName evidence="3">Protein kinase domain-containing protein</fullName>
    </recommendedName>
</protein>
<organism evidence="1 2">
    <name type="scientific">Emericellopsis cladophorae</name>
    <dbReference type="NCBI Taxonomy" id="2686198"/>
    <lineage>
        <taxon>Eukaryota</taxon>
        <taxon>Fungi</taxon>
        <taxon>Dikarya</taxon>
        <taxon>Ascomycota</taxon>
        <taxon>Pezizomycotina</taxon>
        <taxon>Sordariomycetes</taxon>
        <taxon>Hypocreomycetidae</taxon>
        <taxon>Hypocreales</taxon>
        <taxon>Bionectriaceae</taxon>
        <taxon>Emericellopsis</taxon>
    </lineage>
</organism>
<keyword evidence="2" id="KW-1185">Reference proteome</keyword>